<organism evidence="1 2">
    <name type="scientific">Devosia sediminis</name>
    <dbReference type="NCBI Taxonomy" id="2798801"/>
    <lineage>
        <taxon>Bacteria</taxon>
        <taxon>Pseudomonadati</taxon>
        <taxon>Pseudomonadota</taxon>
        <taxon>Alphaproteobacteria</taxon>
        <taxon>Hyphomicrobiales</taxon>
        <taxon>Devosiaceae</taxon>
        <taxon>Devosia</taxon>
    </lineage>
</organism>
<protein>
    <submittedName>
        <fullName evidence="1">YdeI/OmpD-associated family protein</fullName>
    </submittedName>
</protein>
<dbReference type="EMBL" id="JAEKMH010000001">
    <property type="protein sequence ID" value="MBJ3783785.1"/>
    <property type="molecule type" value="Genomic_DNA"/>
</dbReference>
<accession>A0A934IX09</accession>
<proteinExistence type="predicted"/>
<reference evidence="1" key="1">
    <citation type="submission" date="2020-12" db="EMBL/GenBank/DDBJ databases">
        <title>Devosia sp. MSA67 isolated from Mo River.</title>
        <authorList>
            <person name="Ma F."/>
            <person name="Zi Z."/>
        </authorList>
    </citation>
    <scope>NUCLEOTIDE SEQUENCE</scope>
    <source>
        <strain evidence="1">MSA67</strain>
    </source>
</reference>
<dbReference type="Proteomes" id="UP000602124">
    <property type="component" value="Unassembled WGS sequence"/>
</dbReference>
<name>A0A934IX09_9HYPH</name>
<evidence type="ECO:0000313" key="2">
    <source>
        <dbReference type="Proteomes" id="UP000602124"/>
    </source>
</evidence>
<dbReference type="AlphaFoldDB" id="A0A934IX09"/>
<gene>
    <name evidence="1" type="ORF">JEQ47_03545</name>
</gene>
<evidence type="ECO:0000313" key="1">
    <source>
        <dbReference type="EMBL" id="MBJ3783785.1"/>
    </source>
</evidence>
<comment type="caution">
    <text evidence="1">The sequence shown here is derived from an EMBL/GenBank/DDBJ whole genome shotgun (WGS) entry which is preliminary data.</text>
</comment>
<keyword evidence="2" id="KW-1185">Reference proteome</keyword>
<sequence length="66" mass="8003">MPDFVREALEERGLRGKYDARPPYQRNDYLLWINKVKRDETKQKHLEQMLAELEDGDTYMGMKWKA</sequence>
<dbReference type="Pfam" id="PF13376">
    <property type="entry name" value="OmdA"/>
    <property type="match status" value="1"/>
</dbReference>